<evidence type="ECO:0000313" key="2">
    <source>
        <dbReference type="Proteomes" id="UP000000310"/>
    </source>
</evidence>
<dbReference type="STRING" id="762903.Pedsa_1244"/>
<reference evidence="2" key="2">
    <citation type="submission" date="2011-02" db="EMBL/GenBank/DDBJ databases">
        <title>The complete genome of Pedobacter saltans DSM 12145.</title>
        <authorList>
            <consortium name="US DOE Joint Genome Institute (JGI-PGF)"/>
            <person name="Lucas S."/>
            <person name="Copeland A."/>
            <person name="Lapidus A."/>
            <person name="Bruce D."/>
            <person name="Goodwin L."/>
            <person name="Pitluck S."/>
            <person name="Kyrpides N."/>
            <person name="Mavromatis K."/>
            <person name="Pagani I."/>
            <person name="Ivanova N."/>
            <person name="Ovchinnikova G."/>
            <person name="Lu M."/>
            <person name="Detter J.C."/>
            <person name="Han C."/>
            <person name="Land M."/>
            <person name="Hauser L."/>
            <person name="Markowitz V."/>
            <person name="Cheng J.-F."/>
            <person name="Hugenholtz P."/>
            <person name="Woyke T."/>
            <person name="Wu D."/>
            <person name="Tindall B."/>
            <person name="Pomrenke H.G."/>
            <person name="Brambilla E."/>
            <person name="Klenk H.-P."/>
            <person name="Eisen J.A."/>
        </authorList>
    </citation>
    <scope>NUCLEOTIDE SEQUENCE [LARGE SCALE GENOMIC DNA]</scope>
    <source>
        <strain evidence="2">ATCC 51119 / DSM 12145 / JCM 21818 / LMG 10337 / NBRC 100064 / NCIMB 13643</strain>
    </source>
</reference>
<evidence type="ECO:0000313" key="1">
    <source>
        <dbReference type="EMBL" id="ADY51812.1"/>
    </source>
</evidence>
<dbReference type="Proteomes" id="UP000000310">
    <property type="component" value="Chromosome"/>
</dbReference>
<reference evidence="1 2" key="1">
    <citation type="journal article" date="2011" name="Stand. Genomic Sci.">
        <title>Complete genome sequence of the gliding, heparinolytic Pedobacter saltans type strain (113).</title>
        <authorList>
            <person name="Liolios K."/>
            <person name="Sikorski J."/>
            <person name="Lu M."/>
            <person name="Nolan M."/>
            <person name="Lapidus A."/>
            <person name="Lucas S."/>
            <person name="Hammon N."/>
            <person name="Deshpande S."/>
            <person name="Cheng J.F."/>
            <person name="Tapia R."/>
            <person name="Han C."/>
            <person name="Goodwin L."/>
            <person name="Pitluck S."/>
            <person name="Huntemann M."/>
            <person name="Ivanova N."/>
            <person name="Pagani I."/>
            <person name="Mavromatis K."/>
            <person name="Ovchinikova G."/>
            <person name="Pati A."/>
            <person name="Chen A."/>
            <person name="Palaniappan K."/>
            <person name="Land M."/>
            <person name="Hauser L."/>
            <person name="Brambilla E.M."/>
            <person name="Kotsyurbenko O."/>
            <person name="Rohde M."/>
            <person name="Tindall B.J."/>
            <person name="Abt B."/>
            <person name="Goker M."/>
            <person name="Detter J.C."/>
            <person name="Woyke T."/>
            <person name="Bristow J."/>
            <person name="Eisen J.A."/>
            <person name="Markowitz V."/>
            <person name="Hugenholtz P."/>
            <person name="Klenk H.P."/>
            <person name="Kyrpides N.C."/>
        </authorList>
    </citation>
    <scope>NUCLEOTIDE SEQUENCE [LARGE SCALE GENOMIC DNA]</scope>
    <source>
        <strain evidence="2">ATCC 51119 / DSM 12145 / JCM 21818 / LMG 10337 / NBRC 100064 / NCIMB 13643</strain>
    </source>
</reference>
<dbReference type="eggNOG" id="ENOG5032RP0">
    <property type="taxonomic scope" value="Bacteria"/>
</dbReference>
<dbReference type="Pfam" id="PF08888">
    <property type="entry name" value="HopJ"/>
    <property type="match status" value="1"/>
</dbReference>
<name>F0SDR6_PSESL</name>
<sequence length="113" mass="12855">MKYKILELTGKTKEGKTKFAEVLTFIDNNYNYSPAAFKNGNIYNKETENQGSARVFSFAKLNGFSEQDTLELFAEHYLSVLNDPQGSGHQNIRQFMASGWEGIEFEAEVLTEK</sequence>
<dbReference type="InterPro" id="IPR014984">
    <property type="entry name" value="HopJ"/>
</dbReference>
<dbReference type="Gene3D" id="3.20.160.10">
    <property type="entry name" value="vpa0580 domain like"/>
    <property type="match status" value="1"/>
</dbReference>
<dbReference type="EMBL" id="CP002545">
    <property type="protein sequence ID" value="ADY51812.1"/>
    <property type="molecule type" value="Genomic_DNA"/>
</dbReference>
<dbReference type="InterPro" id="IPR038604">
    <property type="entry name" value="HopJ_sf"/>
</dbReference>
<dbReference type="HOGENOM" id="CLU_121622_1_1_10"/>
<proteinExistence type="predicted"/>
<gene>
    <name evidence="1" type="ordered locus">Pedsa_1244</name>
</gene>
<dbReference type="AlphaFoldDB" id="F0SDR6"/>
<accession>F0SDR6</accession>
<dbReference type="RefSeq" id="WP_013632311.1">
    <property type="nucleotide sequence ID" value="NC_015177.1"/>
</dbReference>
<dbReference type="KEGG" id="psn:Pedsa_1244"/>
<keyword evidence="2" id="KW-1185">Reference proteome</keyword>
<protein>
    <submittedName>
        <fullName evidence="1">HopJ type III effector protein</fullName>
    </submittedName>
</protein>
<dbReference type="OrthoDB" id="9790826at2"/>
<organism evidence="1 2">
    <name type="scientific">Pseudopedobacter saltans (strain ATCC 51119 / DSM 12145 / JCM 21818 / CCUG 39354 / LMG 10337 / NBRC 100064 / NCIMB 13643)</name>
    <name type="common">Pedobacter saltans</name>
    <dbReference type="NCBI Taxonomy" id="762903"/>
    <lineage>
        <taxon>Bacteria</taxon>
        <taxon>Pseudomonadati</taxon>
        <taxon>Bacteroidota</taxon>
        <taxon>Sphingobacteriia</taxon>
        <taxon>Sphingobacteriales</taxon>
        <taxon>Sphingobacteriaceae</taxon>
        <taxon>Pseudopedobacter</taxon>
    </lineage>
</organism>